<proteinExistence type="predicted"/>
<evidence type="ECO:0000313" key="1">
    <source>
        <dbReference type="EMBL" id="GFT24341.1"/>
    </source>
</evidence>
<dbReference type="EMBL" id="BMAW01060065">
    <property type="protein sequence ID" value="GFT24341.1"/>
    <property type="molecule type" value="Genomic_DNA"/>
</dbReference>
<accession>A0A8X6TMN4</accession>
<keyword evidence="2" id="KW-1185">Reference proteome</keyword>
<organism evidence="1 2">
    <name type="scientific">Nephila pilipes</name>
    <name type="common">Giant wood spider</name>
    <name type="synonym">Nephila maculata</name>
    <dbReference type="NCBI Taxonomy" id="299642"/>
    <lineage>
        <taxon>Eukaryota</taxon>
        <taxon>Metazoa</taxon>
        <taxon>Ecdysozoa</taxon>
        <taxon>Arthropoda</taxon>
        <taxon>Chelicerata</taxon>
        <taxon>Arachnida</taxon>
        <taxon>Araneae</taxon>
        <taxon>Araneomorphae</taxon>
        <taxon>Entelegynae</taxon>
        <taxon>Araneoidea</taxon>
        <taxon>Nephilidae</taxon>
        <taxon>Nephila</taxon>
    </lineage>
</organism>
<dbReference type="Proteomes" id="UP000887013">
    <property type="component" value="Unassembled WGS sequence"/>
</dbReference>
<gene>
    <name evidence="1" type="ORF">NPIL_991</name>
</gene>
<name>A0A8X6TMN4_NEPPI</name>
<protein>
    <submittedName>
        <fullName evidence="1">Uncharacterized protein</fullName>
    </submittedName>
</protein>
<sequence length="90" mass="9955">MNGVTRSGIYCEHFSHCLSLGTAKSAFHGEVEEIKVAPTLLYTRPSLSDQAVIFSDSQADILAISTFSQPPSFIFIMQCRSLLGKMREKL</sequence>
<evidence type="ECO:0000313" key="2">
    <source>
        <dbReference type="Proteomes" id="UP000887013"/>
    </source>
</evidence>
<dbReference type="AlphaFoldDB" id="A0A8X6TMN4"/>
<comment type="caution">
    <text evidence="1">The sequence shown here is derived from an EMBL/GenBank/DDBJ whole genome shotgun (WGS) entry which is preliminary data.</text>
</comment>
<reference evidence="1" key="1">
    <citation type="submission" date="2020-08" db="EMBL/GenBank/DDBJ databases">
        <title>Multicomponent nature underlies the extraordinary mechanical properties of spider dragline silk.</title>
        <authorList>
            <person name="Kono N."/>
            <person name="Nakamura H."/>
            <person name="Mori M."/>
            <person name="Yoshida Y."/>
            <person name="Ohtoshi R."/>
            <person name="Malay A.D."/>
            <person name="Moran D.A.P."/>
            <person name="Tomita M."/>
            <person name="Numata K."/>
            <person name="Arakawa K."/>
        </authorList>
    </citation>
    <scope>NUCLEOTIDE SEQUENCE</scope>
</reference>